<evidence type="ECO:0000313" key="1">
    <source>
        <dbReference type="EMBL" id="GIE54411.1"/>
    </source>
</evidence>
<protein>
    <submittedName>
        <fullName evidence="1">Uncharacterized protein</fullName>
    </submittedName>
</protein>
<dbReference type="EMBL" id="BOMQ01000102">
    <property type="protein sequence ID" value="GIE54411.1"/>
    <property type="molecule type" value="Genomic_DNA"/>
</dbReference>
<organism evidence="1 2">
    <name type="scientific">Actinoplanes nipponensis</name>
    <dbReference type="NCBI Taxonomy" id="135950"/>
    <lineage>
        <taxon>Bacteria</taxon>
        <taxon>Bacillati</taxon>
        <taxon>Actinomycetota</taxon>
        <taxon>Actinomycetes</taxon>
        <taxon>Micromonosporales</taxon>
        <taxon>Micromonosporaceae</taxon>
        <taxon>Actinoplanes</taxon>
    </lineage>
</organism>
<proteinExistence type="predicted"/>
<sequence>MTGGLEQRLGDPYDAGNPYGFRAVCAAAEAGGTVPLPAGAGTGADLRALYRRSPRAARAAHPDVADGEWIGAAVGAVDSGLRIAVRHLRARRLYDRPAFEIPYLRAALAGVLADLLLCDRLLAPDHERVAHGFVPRALRAAMDTLSVLLGSRFYIRVGEPAAFAVLFREAQEHLLALSTMPPVPAAAVRDLLPGAEAPALHRARGGWRTPPAPAAGLVDDLIDRYRDNRSFDLSRRPLPDRPG</sequence>
<dbReference type="RefSeq" id="WP_203777200.1">
    <property type="nucleotide sequence ID" value="NZ_BAAAYJ010000098.1"/>
</dbReference>
<keyword evidence="2" id="KW-1185">Reference proteome</keyword>
<gene>
    <name evidence="1" type="ORF">Ani05nite_79450</name>
</gene>
<name>A0A919MR88_9ACTN</name>
<dbReference type="AlphaFoldDB" id="A0A919MR88"/>
<dbReference type="Proteomes" id="UP000647172">
    <property type="component" value="Unassembled WGS sequence"/>
</dbReference>
<evidence type="ECO:0000313" key="2">
    <source>
        <dbReference type="Proteomes" id="UP000647172"/>
    </source>
</evidence>
<reference evidence="1" key="1">
    <citation type="submission" date="2021-01" db="EMBL/GenBank/DDBJ databases">
        <title>Whole genome shotgun sequence of Actinoplanes nipponensis NBRC 14063.</title>
        <authorList>
            <person name="Komaki H."/>
            <person name="Tamura T."/>
        </authorList>
    </citation>
    <scope>NUCLEOTIDE SEQUENCE</scope>
    <source>
        <strain evidence="1">NBRC 14063</strain>
    </source>
</reference>
<accession>A0A919MR88</accession>
<comment type="caution">
    <text evidence="1">The sequence shown here is derived from an EMBL/GenBank/DDBJ whole genome shotgun (WGS) entry which is preliminary data.</text>
</comment>